<evidence type="ECO:0000313" key="3">
    <source>
        <dbReference type="Proteomes" id="UP001497744"/>
    </source>
</evidence>
<dbReference type="RefSeq" id="XP_067716416.1">
    <property type="nucleotide sequence ID" value="XM_067860315.1"/>
</dbReference>
<reference evidence="2 3" key="1">
    <citation type="submission" date="2021-06" db="EMBL/GenBank/DDBJ databases">
        <title>Genome sequence of Babesia caballi.</title>
        <authorList>
            <person name="Yamagishi J."/>
            <person name="Kidaka T."/>
            <person name="Ochi A."/>
        </authorList>
    </citation>
    <scope>NUCLEOTIDE SEQUENCE [LARGE SCALE GENOMIC DNA]</scope>
    <source>
        <strain evidence="2">USDA-D6B2</strain>
    </source>
</reference>
<dbReference type="Proteomes" id="UP001497744">
    <property type="component" value="Unassembled WGS sequence"/>
</dbReference>
<organism evidence="2 3">
    <name type="scientific">Babesia caballi</name>
    <dbReference type="NCBI Taxonomy" id="5871"/>
    <lineage>
        <taxon>Eukaryota</taxon>
        <taxon>Sar</taxon>
        <taxon>Alveolata</taxon>
        <taxon>Apicomplexa</taxon>
        <taxon>Aconoidasida</taxon>
        <taxon>Piroplasmida</taxon>
        <taxon>Babesiidae</taxon>
        <taxon>Babesia</taxon>
    </lineage>
</organism>
<evidence type="ECO:0000313" key="2">
    <source>
        <dbReference type="EMBL" id="GIX64347.1"/>
    </source>
</evidence>
<dbReference type="GeneID" id="94195828"/>
<proteinExistence type="predicted"/>
<keyword evidence="1" id="KW-1133">Transmembrane helix</keyword>
<protein>
    <submittedName>
        <fullName evidence="2">Conserved Plasmodium protein homolog</fullName>
    </submittedName>
</protein>
<comment type="caution">
    <text evidence="2">The sequence shown here is derived from an EMBL/GenBank/DDBJ whole genome shotgun (WGS) entry which is preliminary data.</text>
</comment>
<keyword evidence="1" id="KW-0472">Membrane</keyword>
<feature type="transmembrane region" description="Helical" evidence="1">
    <location>
        <begin position="91"/>
        <end position="109"/>
    </location>
</feature>
<evidence type="ECO:0000256" key="1">
    <source>
        <dbReference type="SAM" id="Phobius"/>
    </source>
</evidence>
<name>A0AAV4LXH6_BABCB</name>
<dbReference type="AlphaFoldDB" id="A0AAV4LXH6"/>
<keyword evidence="1" id="KW-0812">Transmembrane</keyword>
<dbReference type="EMBL" id="BPLF01000003">
    <property type="protein sequence ID" value="GIX64347.1"/>
    <property type="molecule type" value="Genomic_DNA"/>
</dbReference>
<keyword evidence="3" id="KW-1185">Reference proteome</keyword>
<accession>A0AAV4LXH6</accession>
<sequence>MFSRRVGVCARAAASQQRWALTRLTKDRNANTPLAVPDKKNDLGRYQYPSDPDALLVEGERLSRGERIYQRISIGALLLAAWHRFAGLPFIAFATALAIPVGLVTVFTMRKQRRRAEPLEPVARVEPAPEVTDALQSLSARDLAKLVHAKVPTLVVYFRPGGNDEEANRVNLLCALLKEVGALEGSGLKVYRVNVKEELQHFNPYLKEEVQRSPGTLLHLVIPTEGESHVMSVLPPASATSFVAQLARALGDFRVKFAKDEEAAGRIDEQVARIKRCMFDLKMEGQLRFVEGRSLRQLELQCNKLLASAGGPSHGKALGVEAEEHAAVVAVVLTRGQALRREAAAVLPVVNGVQGHAPLVQVLVLQPPPNVLEKRLVSAPERVEHHDAPRGGAHVDDAEAPVVPVRVHGHQQEVDGEDVDLAPGGPTGHGAVVVAGVGVVAAAEHVEKKGVEAEAARYSRDAVPHQAVVALLHQADEKVDDLVVEPVGAVEACQVLAGHFDAELVGQHLGGAAPAQAFQRLFGVSEKVEVEPAIGRVILE</sequence>
<gene>
    <name evidence="2" type="ORF">BcabD6B2_37820</name>
</gene>